<comment type="caution">
    <text evidence="7">The sequence shown here is derived from an EMBL/GenBank/DDBJ whole genome shotgun (WGS) entry which is preliminary data.</text>
</comment>
<evidence type="ECO:0000313" key="8">
    <source>
        <dbReference type="Proteomes" id="UP000179807"/>
    </source>
</evidence>
<dbReference type="CDD" id="cd05398">
    <property type="entry name" value="NT_ClassII-CCAase"/>
    <property type="match status" value="1"/>
</dbReference>
<dbReference type="Gene3D" id="1.10.3090.10">
    <property type="entry name" value="cca-adding enzyme, domain 2"/>
    <property type="match status" value="1"/>
</dbReference>
<dbReference type="PANTHER" id="PTHR13734">
    <property type="entry name" value="TRNA-NUCLEOTIDYLTRANSFERASE"/>
    <property type="match status" value="1"/>
</dbReference>
<evidence type="ECO:0000256" key="3">
    <source>
        <dbReference type="ARBA" id="ARBA00022884"/>
    </source>
</evidence>
<feature type="domain" description="Poly A polymerase head" evidence="6">
    <location>
        <begin position="81"/>
        <end position="212"/>
    </location>
</feature>
<evidence type="ECO:0000256" key="5">
    <source>
        <dbReference type="SAM" id="MobiDB-lite"/>
    </source>
</evidence>
<accession>A0A1J4KS50</accession>
<dbReference type="Gene3D" id="3.30.460.10">
    <property type="entry name" value="Beta Polymerase, domain 2"/>
    <property type="match status" value="1"/>
</dbReference>
<dbReference type="AlphaFoldDB" id="A0A1J4KS50"/>
<keyword evidence="2 4" id="KW-0808">Transferase</keyword>
<dbReference type="OrthoDB" id="445712at2759"/>
<dbReference type="GO" id="GO:0001680">
    <property type="term" value="P:tRNA 3'-terminal CCA addition"/>
    <property type="evidence" value="ECO:0007669"/>
    <property type="project" value="TreeGrafter"/>
</dbReference>
<reference evidence="7" key="1">
    <citation type="submission" date="2016-10" db="EMBL/GenBank/DDBJ databases">
        <authorList>
            <person name="Benchimol M."/>
            <person name="Almeida L.G."/>
            <person name="Vasconcelos A.T."/>
            <person name="Perreira-Neves A."/>
            <person name="Rosa I.A."/>
            <person name="Tasca T."/>
            <person name="Bogo M.R."/>
            <person name="de Souza W."/>
        </authorList>
    </citation>
    <scope>NUCLEOTIDE SEQUENCE [LARGE SCALE GENOMIC DNA]</scope>
    <source>
        <strain evidence="7">K</strain>
    </source>
</reference>
<dbReference type="RefSeq" id="XP_068367227.1">
    <property type="nucleotide sequence ID" value="XM_068491089.1"/>
</dbReference>
<dbReference type="VEuPathDB" id="TrichDB:TRFO_03092"/>
<comment type="similarity">
    <text evidence="1 4">Belongs to the tRNA nucleotidyltransferase/poly(A) polymerase family.</text>
</comment>
<evidence type="ECO:0000313" key="7">
    <source>
        <dbReference type="EMBL" id="OHT14091.1"/>
    </source>
</evidence>
<dbReference type="InterPro" id="IPR043519">
    <property type="entry name" value="NT_sf"/>
</dbReference>
<gene>
    <name evidence="7" type="ORF">TRFO_03092</name>
</gene>
<proteinExistence type="inferred from homology"/>
<evidence type="ECO:0000256" key="2">
    <source>
        <dbReference type="ARBA" id="ARBA00022679"/>
    </source>
</evidence>
<evidence type="ECO:0000256" key="1">
    <source>
        <dbReference type="ARBA" id="ARBA00007265"/>
    </source>
</evidence>
<dbReference type="EMBL" id="MLAK01000421">
    <property type="protein sequence ID" value="OHT14091.1"/>
    <property type="molecule type" value="Genomic_DNA"/>
</dbReference>
<dbReference type="GO" id="GO:0052927">
    <property type="term" value="F:CC tRNA cytidylyltransferase activity"/>
    <property type="evidence" value="ECO:0007669"/>
    <property type="project" value="TreeGrafter"/>
</dbReference>
<dbReference type="SUPFAM" id="SSF81301">
    <property type="entry name" value="Nucleotidyltransferase"/>
    <property type="match status" value="1"/>
</dbReference>
<sequence length="368" mass="42720">MLFQFPNLLRKLCISENFECRDFYFDTFSFREMIKNFPSPEQIDINISRLESGESLSQLEKDAIKVILETAHELGSNIIVRAVGGWVRNKLLGIDAGDLDLAVENVTGDEFGKKLQSHFPKNHQKYQTIIEYDGQPSVLWVAHAVIFDNYEIDVCRLRTEEFPDVPPSENQGTPEEDSNGRDFTINSIFLNFNTMKIEDFSNGINDLKNRVLKTYIDAERKFSFEMNSLIRAFRFAVIFDFEMSEEIKTAIRKLKQKYIEKAPKNVCMHSIIKSFDVNIEISKKVLELINDFQYVQAIFDPKNVLDLNFEQIMKNVNELKEENQTPMHILAAIYKNSYKSNKNGVIETIQMVECNKELYSTIIPILEE</sequence>
<dbReference type="Proteomes" id="UP000179807">
    <property type="component" value="Unassembled WGS sequence"/>
</dbReference>
<keyword evidence="8" id="KW-1185">Reference proteome</keyword>
<dbReference type="Pfam" id="PF01743">
    <property type="entry name" value="PolyA_pol"/>
    <property type="match status" value="1"/>
</dbReference>
<protein>
    <submittedName>
        <fullName evidence="7">tRNA nucleotidyltransferase-polyA polymerase</fullName>
    </submittedName>
</protein>
<dbReference type="InterPro" id="IPR002646">
    <property type="entry name" value="PolA_pol_head_dom"/>
</dbReference>
<keyword evidence="3 4" id="KW-0694">RNA-binding</keyword>
<dbReference type="GO" id="GO:0052929">
    <property type="term" value="F:ATP:3'-cytidine-cytidine-tRNA adenylyltransferase activity"/>
    <property type="evidence" value="ECO:0007669"/>
    <property type="project" value="TreeGrafter"/>
</dbReference>
<dbReference type="GO" id="GO:0003723">
    <property type="term" value="F:RNA binding"/>
    <property type="evidence" value="ECO:0007669"/>
    <property type="project" value="UniProtKB-KW"/>
</dbReference>
<feature type="region of interest" description="Disordered" evidence="5">
    <location>
        <begin position="163"/>
        <end position="182"/>
    </location>
</feature>
<dbReference type="GeneID" id="94825793"/>
<name>A0A1J4KS50_9EUKA</name>
<evidence type="ECO:0000259" key="6">
    <source>
        <dbReference type="Pfam" id="PF01743"/>
    </source>
</evidence>
<organism evidence="7 8">
    <name type="scientific">Tritrichomonas foetus</name>
    <dbReference type="NCBI Taxonomy" id="1144522"/>
    <lineage>
        <taxon>Eukaryota</taxon>
        <taxon>Metamonada</taxon>
        <taxon>Parabasalia</taxon>
        <taxon>Tritrichomonadida</taxon>
        <taxon>Tritrichomonadidae</taxon>
        <taxon>Tritrichomonas</taxon>
    </lineage>
</organism>
<evidence type="ECO:0000256" key="4">
    <source>
        <dbReference type="RuleBase" id="RU003953"/>
    </source>
</evidence>
<dbReference type="PANTHER" id="PTHR13734:SF5">
    <property type="entry name" value="CCA TRNA NUCLEOTIDYLTRANSFERASE, MITOCHONDRIAL"/>
    <property type="match status" value="1"/>
</dbReference>